<name>A0A1G4AUU4_9PEZI</name>
<comment type="caution">
    <text evidence="1">The sequence shown here is derived from an EMBL/GenBank/DDBJ whole genome shotgun (WGS) entry which is preliminary data.</text>
</comment>
<protein>
    <submittedName>
        <fullName evidence="1">Uncharacterized protein</fullName>
    </submittedName>
</protein>
<sequence length="55" mass="5985">MASSHATPSNLAPASTSAFNRLYRFAQLSREAMSLSLEQRGIPCSDFTHVIEAQS</sequence>
<evidence type="ECO:0000313" key="1">
    <source>
        <dbReference type="EMBL" id="OHE92881.1"/>
    </source>
</evidence>
<dbReference type="AlphaFoldDB" id="A0A1G4AUU4"/>
<keyword evidence="2" id="KW-1185">Reference proteome</keyword>
<gene>
    <name evidence="1" type="ORF">CORC01_11823</name>
</gene>
<accession>A0A1G4AUU4</accession>
<reference evidence="1 2" key="1">
    <citation type="submission" date="2016-09" db="EMBL/GenBank/DDBJ databases">
        <authorList>
            <person name="Capua I."/>
            <person name="De Benedictis P."/>
            <person name="Joannis T."/>
            <person name="Lombin L.H."/>
            <person name="Cattoli G."/>
        </authorList>
    </citation>
    <scope>NUCLEOTIDE SEQUENCE [LARGE SCALE GENOMIC DNA]</scope>
    <source>
        <strain evidence="1 2">IMI 309357</strain>
    </source>
</reference>
<proteinExistence type="predicted"/>
<dbReference type="Proteomes" id="UP000176998">
    <property type="component" value="Unassembled WGS sequence"/>
</dbReference>
<dbReference type="RefSeq" id="XP_022470049.1">
    <property type="nucleotide sequence ID" value="XM_022623445.1"/>
</dbReference>
<dbReference type="EMBL" id="MJBS01000134">
    <property type="protein sequence ID" value="OHE92881.1"/>
    <property type="molecule type" value="Genomic_DNA"/>
</dbReference>
<organism evidence="1 2">
    <name type="scientific">Colletotrichum orchidophilum</name>
    <dbReference type="NCBI Taxonomy" id="1209926"/>
    <lineage>
        <taxon>Eukaryota</taxon>
        <taxon>Fungi</taxon>
        <taxon>Dikarya</taxon>
        <taxon>Ascomycota</taxon>
        <taxon>Pezizomycotina</taxon>
        <taxon>Sordariomycetes</taxon>
        <taxon>Hypocreomycetidae</taxon>
        <taxon>Glomerellales</taxon>
        <taxon>Glomerellaceae</taxon>
        <taxon>Colletotrichum</taxon>
    </lineage>
</organism>
<evidence type="ECO:0000313" key="2">
    <source>
        <dbReference type="Proteomes" id="UP000176998"/>
    </source>
</evidence>
<dbReference type="GeneID" id="34564955"/>